<organism evidence="11 12">
    <name type="scientific">Dendrothele bispora (strain CBS 962.96)</name>
    <dbReference type="NCBI Taxonomy" id="1314807"/>
    <lineage>
        <taxon>Eukaryota</taxon>
        <taxon>Fungi</taxon>
        <taxon>Dikarya</taxon>
        <taxon>Basidiomycota</taxon>
        <taxon>Agaricomycotina</taxon>
        <taxon>Agaricomycetes</taxon>
        <taxon>Agaricomycetidae</taxon>
        <taxon>Agaricales</taxon>
        <taxon>Agaricales incertae sedis</taxon>
        <taxon>Dendrothele</taxon>
    </lineage>
</organism>
<dbReference type="PRINTS" id="PR00463">
    <property type="entry name" value="EP450I"/>
</dbReference>
<evidence type="ECO:0000256" key="3">
    <source>
        <dbReference type="ARBA" id="ARBA00010617"/>
    </source>
</evidence>
<feature type="non-terminal residue" evidence="11">
    <location>
        <position position="1"/>
    </location>
</feature>
<dbReference type="PRINTS" id="PR00385">
    <property type="entry name" value="P450"/>
</dbReference>
<dbReference type="Pfam" id="PF00067">
    <property type="entry name" value="p450"/>
    <property type="match status" value="2"/>
</dbReference>
<proteinExistence type="inferred from homology"/>
<dbReference type="InterPro" id="IPR002401">
    <property type="entry name" value="Cyt_P450_E_grp-I"/>
</dbReference>
<name>A0A4S8LND0_DENBC</name>
<keyword evidence="5 9" id="KW-0479">Metal-binding</keyword>
<dbReference type="InterPro" id="IPR001128">
    <property type="entry name" value="Cyt_P450"/>
</dbReference>
<keyword evidence="7 9" id="KW-0408">Iron</keyword>
<dbReference type="PANTHER" id="PTHR46300">
    <property type="entry name" value="P450, PUTATIVE (EUROFUNG)-RELATED-RELATED"/>
    <property type="match status" value="1"/>
</dbReference>
<keyword evidence="8 10" id="KW-0503">Monooxygenase</keyword>
<gene>
    <name evidence="11" type="ORF">K435DRAFT_564594</name>
</gene>
<evidence type="ECO:0000313" key="12">
    <source>
        <dbReference type="Proteomes" id="UP000297245"/>
    </source>
</evidence>
<evidence type="ECO:0000256" key="10">
    <source>
        <dbReference type="RuleBase" id="RU000461"/>
    </source>
</evidence>
<reference evidence="11 12" key="1">
    <citation type="journal article" date="2019" name="Nat. Ecol. Evol.">
        <title>Megaphylogeny resolves global patterns of mushroom evolution.</title>
        <authorList>
            <person name="Varga T."/>
            <person name="Krizsan K."/>
            <person name="Foldi C."/>
            <person name="Dima B."/>
            <person name="Sanchez-Garcia M."/>
            <person name="Sanchez-Ramirez S."/>
            <person name="Szollosi G.J."/>
            <person name="Szarkandi J.G."/>
            <person name="Papp V."/>
            <person name="Albert L."/>
            <person name="Andreopoulos W."/>
            <person name="Angelini C."/>
            <person name="Antonin V."/>
            <person name="Barry K.W."/>
            <person name="Bougher N.L."/>
            <person name="Buchanan P."/>
            <person name="Buyck B."/>
            <person name="Bense V."/>
            <person name="Catcheside P."/>
            <person name="Chovatia M."/>
            <person name="Cooper J."/>
            <person name="Damon W."/>
            <person name="Desjardin D."/>
            <person name="Finy P."/>
            <person name="Geml J."/>
            <person name="Haridas S."/>
            <person name="Hughes K."/>
            <person name="Justo A."/>
            <person name="Karasinski D."/>
            <person name="Kautmanova I."/>
            <person name="Kiss B."/>
            <person name="Kocsube S."/>
            <person name="Kotiranta H."/>
            <person name="LaButti K.M."/>
            <person name="Lechner B.E."/>
            <person name="Liimatainen K."/>
            <person name="Lipzen A."/>
            <person name="Lukacs Z."/>
            <person name="Mihaltcheva S."/>
            <person name="Morgado L.N."/>
            <person name="Niskanen T."/>
            <person name="Noordeloos M.E."/>
            <person name="Ohm R.A."/>
            <person name="Ortiz-Santana B."/>
            <person name="Ovrebo C."/>
            <person name="Racz N."/>
            <person name="Riley R."/>
            <person name="Savchenko A."/>
            <person name="Shiryaev A."/>
            <person name="Soop K."/>
            <person name="Spirin V."/>
            <person name="Szebenyi C."/>
            <person name="Tomsovsky M."/>
            <person name="Tulloss R.E."/>
            <person name="Uehling J."/>
            <person name="Grigoriev I.V."/>
            <person name="Vagvolgyi C."/>
            <person name="Papp T."/>
            <person name="Martin F.M."/>
            <person name="Miettinen O."/>
            <person name="Hibbett D.S."/>
            <person name="Nagy L.G."/>
        </authorList>
    </citation>
    <scope>NUCLEOTIDE SEQUENCE [LARGE SCALE GENOMIC DNA]</scope>
    <source>
        <strain evidence="11 12">CBS 962.96</strain>
    </source>
</reference>
<dbReference type="AlphaFoldDB" id="A0A4S8LND0"/>
<evidence type="ECO:0000313" key="11">
    <source>
        <dbReference type="EMBL" id="THU90784.1"/>
    </source>
</evidence>
<dbReference type="GO" id="GO:0005506">
    <property type="term" value="F:iron ion binding"/>
    <property type="evidence" value="ECO:0007669"/>
    <property type="project" value="InterPro"/>
</dbReference>
<dbReference type="GO" id="GO:0004497">
    <property type="term" value="F:monooxygenase activity"/>
    <property type="evidence" value="ECO:0007669"/>
    <property type="project" value="UniProtKB-KW"/>
</dbReference>
<dbReference type="Gene3D" id="1.10.630.10">
    <property type="entry name" value="Cytochrome P450"/>
    <property type="match status" value="1"/>
</dbReference>
<feature type="binding site" description="axial binding residue" evidence="9">
    <location>
        <position position="403"/>
    </location>
    <ligand>
        <name>heme</name>
        <dbReference type="ChEBI" id="CHEBI:30413"/>
    </ligand>
    <ligandPart>
        <name>Fe</name>
        <dbReference type="ChEBI" id="CHEBI:18248"/>
    </ligandPart>
</feature>
<feature type="non-terminal residue" evidence="11">
    <location>
        <position position="471"/>
    </location>
</feature>
<dbReference type="PANTHER" id="PTHR46300:SF7">
    <property type="entry name" value="P450, PUTATIVE (EUROFUNG)-RELATED"/>
    <property type="match status" value="1"/>
</dbReference>
<evidence type="ECO:0000256" key="1">
    <source>
        <dbReference type="ARBA" id="ARBA00001971"/>
    </source>
</evidence>
<evidence type="ECO:0000256" key="8">
    <source>
        <dbReference type="ARBA" id="ARBA00023033"/>
    </source>
</evidence>
<comment type="cofactor">
    <cofactor evidence="1 9">
        <name>heme</name>
        <dbReference type="ChEBI" id="CHEBI:30413"/>
    </cofactor>
</comment>
<dbReference type="InterPro" id="IPR036396">
    <property type="entry name" value="Cyt_P450_sf"/>
</dbReference>
<dbReference type="SUPFAM" id="SSF48264">
    <property type="entry name" value="Cytochrome P450"/>
    <property type="match status" value="1"/>
</dbReference>
<sequence>LPPGPKGVPFLGNISYALGIQKASHQWAYYAELSKKYCSDIVHFGIIGEHVIVLNSVKATNEILEKRSGLYSDRARTFVRSAARHHHVYLTNSPYRLHRRTFHQDFNRQAIATYEPIMLDSCSALLKKLAPEQYDLTHAGFAILNAVYGMTTQGEIDDYVHLAGLAAPSVVETFNHGSFLVDFFPLLKYVPAWLPGGSFKKKAAAWAPTVSNLRNAPNCVATKNFEKFNVSPTLQDGLHTNIGSEANMEEVIKNTTGIAYFELPFHFQTVALLMSSLLVLSHHPEVQKKAQKELDSVIGRHRLPDFSDQKSLPYIDAILKEVQRMYPVTPLRAVPHRSTSNDIYDGYFIPKGSVIIGNAWAILHDPKVYFDPLRFNPDRFMEKDSNMPPNPELYAFGFGRRVCPGRHFALQAAWIVLASVLATCNIMRSRDDDLRKKIDPWKDFNDGVIVHPKPFKCRIVPRSLDALNLMN</sequence>
<evidence type="ECO:0000256" key="6">
    <source>
        <dbReference type="ARBA" id="ARBA00023002"/>
    </source>
</evidence>
<dbReference type="PROSITE" id="PS00086">
    <property type="entry name" value="CYTOCHROME_P450"/>
    <property type="match status" value="1"/>
</dbReference>
<keyword evidence="4 9" id="KW-0349">Heme</keyword>
<evidence type="ECO:0000256" key="7">
    <source>
        <dbReference type="ARBA" id="ARBA00023004"/>
    </source>
</evidence>
<comment type="pathway">
    <text evidence="2">Secondary metabolite biosynthesis.</text>
</comment>
<dbReference type="GO" id="GO:0020037">
    <property type="term" value="F:heme binding"/>
    <property type="evidence" value="ECO:0007669"/>
    <property type="project" value="InterPro"/>
</dbReference>
<dbReference type="Proteomes" id="UP000297245">
    <property type="component" value="Unassembled WGS sequence"/>
</dbReference>
<keyword evidence="6 10" id="KW-0560">Oxidoreductase</keyword>
<protein>
    <submittedName>
        <fullName evidence="11">Cytochrome P450</fullName>
    </submittedName>
</protein>
<keyword evidence="12" id="KW-1185">Reference proteome</keyword>
<accession>A0A4S8LND0</accession>
<dbReference type="GO" id="GO:0016705">
    <property type="term" value="F:oxidoreductase activity, acting on paired donors, with incorporation or reduction of molecular oxygen"/>
    <property type="evidence" value="ECO:0007669"/>
    <property type="project" value="InterPro"/>
</dbReference>
<evidence type="ECO:0000256" key="2">
    <source>
        <dbReference type="ARBA" id="ARBA00005179"/>
    </source>
</evidence>
<evidence type="ECO:0000256" key="9">
    <source>
        <dbReference type="PIRSR" id="PIRSR602401-1"/>
    </source>
</evidence>
<dbReference type="OrthoDB" id="1055148at2759"/>
<evidence type="ECO:0000256" key="5">
    <source>
        <dbReference type="ARBA" id="ARBA00022723"/>
    </source>
</evidence>
<evidence type="ECO:0000256" key="4">
    <source>
        <dbReference type="ARBA" id="ARBA00022617"/>
    </source>
</evidence>
<dbReference type="EMBL" id="ML179325">
    <property type="protein sequence ID" value="THU90784.1"/>
    <property type="molecule type" value="Genomic_DNA"/>
</dbReference>
<dbReference type="InterPro" id="IPR050364">
    <property type="entry name" value="Cytochrome_P450_fung"/>
</dbReference>
<comment type="similarity">
    <text evidence="3 10">Belongs to the cytochrome P450 family.</text>
</comment>
<dbReference type="InterPro" id="IPR017972">
    <property type="entry name" value="Cyt_P450_CS"/>
</dbReference>